<organism evidence="1 2">
    <name type="scientific">Ceratitis capitata</name>
    <name type="common">Mediterranean fruit fly</name>
    <name type="synonym">Tephritis capitata</name>
    <dbReference type="NCBI Taxonomy" id="7213"/>
    <lineage>
        <taxon>Eukaryota</taxon>
        <taxon>Metazoa</taxon>
        <taxon>Ecdysozoa</taxon>
        <taxon>Arthropoda</taxon>
        <taxon>Hexapoda</taxon>
        <taxon>Insecta</taxon>
        <taxon>Pterygota</taxon>
        <taxon>Neoptera</taxon>
        <taxon>Endopterygota</taxon>
        <taxon>Diptera</taxon>
        <taxon>Brachycera</taxon>
        <taxon>Muscomorpha</taxon>
        <taxon>Tephritoidea</taxon>
        <taxon>Tephritidae</taxon>
        <taxon>Ceratitis</taxon>
        <taxon>Ceratitis</taxon>
    </lineage>
</organism>
<sequence>MPKEDKLHYIEEAFHAPKKRKPPSIQIQPQPNQMCAMPYQSDRGIVCPRMPTACPKKRRRKAKCARRRKPKKGDVAKNAVLSAEFASRGEKDVKYKMSRQN</sequence>
<dbReference type="Proteomes" id="UP000606786">
    <property type="component" value="Unassembled WGS sequence"/>
</dbReference>
<evidence type="ECO:0000313" key="2">
    <source>
        <dbReference type="Proteomes" id="UP000606786"/>
    </source>
</evidence>
<proteinExistence type="predicted"/>
<evidence type="ECO:0000313" key="1">
    <source>
        <dbReference type="EMBL" id="CAD7003269.1"/>
    </source>
</evidence>
<dbReference type="EMBL" id="CAJHJT010000034">
    <property type="protein sequence ID" value="CAD7003269.1"/>
    <property type="molecule type" value="Genomic_DNA"/>
</dbReference>
<keyword evidence="2" id="KW-1185">Reference proteome</keyword>
<gene>
    <name evidence="1" type="ORF">CCAP1982_LOCUS11731</name>
</gene>
<dbReference type="AlphaFoldDB" id="A0A811UVQ0"/>
<comment type="caution">
    <text evidence="1">The sequence shown here is derived from an EMBL/GenBank/DDBJ whole genome shotgun (WGS) entry which is preliminary data.</text>
</comment>
<reference evidence="1" key="1">
    <citation type="submission" date="2020-11" db="EMBL/GenBank/DDBJ databases">
        <authorList>
            <person name="Whitehead M."/>
        </authorList>
    </citation>
    <scope>NUCLEOTIDE SEQUENCE</scope>
    <source>
        <strain evidence="1">EGII</strain>
    </source>
</reference>
<protein>
    <submittedName>
        <fullName evidence="1">(Mediterranean fruit fly) hypothetical protein</fullName>
    </submittedName>
</protein>
<accession>A0A811UVQ0</accession>
<name>A0A811UVQ0_CERCA</name>